<reference evidence="2" key="1">
    <citation type="journal article" date="2022" name="bioRxiv">
        <title>Sequencing and chromosome-scale assembly of the giantPleurodeles waltlgenome.</title>
        <authorList>
            <person name="Brown T."/>
            <person name="Elewa A."/>
            <person name="Iarovenko S."/>
            <person name="Subramanian E."/>
            <person name="Araus A.J."/>
            <person name="Petzold A."/>
            <person name="Susuki M."/>
            <person name="Suzuki K.-i.T."/>
            <person name="Hayashi T."/>
            <person name="Toyoda A."/>
            <person name="Oliveira C."/>
            <person name="Osipova E."/>
            <person name="Leigh N.D."/>
            <person name="Simon A."/>
            <person name="Yun M.H."/>
        </authorList>
    </citation>
    <scope>NUCLEOTIDE SEQUENCE</scope>
    <source>
        <strain evidence="2">20211129_DDA</strain>
        <tissue evidence="2">Liver</tissue>
    </source>
</reference>
<comment type="caution">
    <text evidence="2">The sequence shown here is derived from an EMBL/GenBank/DDBJ whole genome shotgun (WGS) entry which is preliminary data.</text>
</comment>
<gene>
    <name evidence="2" type="ORF">NDU88_006888</name>
</gene>
<evidence type="ECO:0000313" key="2">
    <source>
        <dbReference type="EMBL" id="KAJ1190149.1"/>
    </source>
</evidence>
<sequence>MGQPTQQCPGAALATGKSDPEGETLGSNQGFEEEEGGALKLKGEETRRLQWFLEDGADGGREQEEMRDLRERQDQQRNGEPGGH</sequence>
<protein>
    <submittedName>
        <fullName evidence="2">Uncharacterized protein</fullName>
    </submittedName>
</protein>
<feature type="region of interest" description="Disordered" evidence="1">
    <location>
        <begin position="1"/>
        <end position="84"/>
    </location>
</feature>
<keyword evidence="3" id="KW-1185">Reference proteome</keyword>
<name>A0AAV7UQD8_PLEWA</name>
<dbReference type="AlphaFoldDB" id="A0AAV7UQD8"/>
<proteinExistence type="predicted"/>
<feature type="compositionally biased region" description="Basic and acidic residues" evidence="1">
    <location>
        <begin position="58"/>
        <end position="84"/>
    </location>
</feature>
<dbReference type="Proteomes" id="UP001066276">
    <property type="component" value="Chromosome 3_1"/>
</dbReference>
<evidence type="ECO:0000313" key="3">
    <source>
        <dbReference type="Proteomes" id="UP001066276"/>
    </source>
</evidence>
<evidence type="ECO:0000256" key="1">
    <source>
        <dbReference type="SAM" id="MobiDB-lite"/>
    </source>
</evidence>
<organism evidence="2 3">
    <name type="scientific">Pleurodeles waltl</name>
    <name type="common">Iberian ribbed newt</name>
    <dbReference type="NCBI Taxonomy" id="8319"/>
    <lineage>
        <taxon>Eukaryota</taxon>
        <taxon>Metazoa</taxon>
        <taxon>Chordata</taxon>
        <taxon>Craniata</taxon>
        <taxon>Vertebrata</taxon>
        <taxon>Euteleostomi</taxon>
        <taxon>Amphibia</taxon>
        <taxon>Batrachia</taxon>
        <taxon>Caudata</taxon>
        <taxon>Salamandroidea</taxon>
        <taxon>Salamandridae</taxon>
        <taxon>Pleurodelinae</taxon>
        <taxon>Pleurodeles</taxon>
    </lineage>
</organism>
<dbReference type="EMBL" id="JANPWB010000005">
    <property type="protein sequence ID" value="KAJ1190149.1"/>
    <property type="molecule type" value="Genomic_DNA"/>
</dbReference>
<accession>A0AAV7UQD8</accession>